<reference evidence="1" key="2">
    <citation type="submission" date="2025-09" db="UniProtKB">
        <authorList>
            <consortium name="EnsemblPlants"/>
        </authorList>
    </citation>
    <scope>IDENTIFICATION</scope>
</reference>
<name>A0ACD5WI90_AVESA</name>
<evidence type="ECO:0000313" key="2">
    <source>
        <dbReference type="Proteomes" id="UP001732700"/>
    </source>
</evidence>
<evidence type="ECO:0000313" key="1">
    <source>
        <dbReference type="EnsemblPlants" id="AVESA.00010b.r2.4AG0636470.1.CDS.1"/>
    </source>
</evidence>
<keyword evidence="2" id="KW-1185">Reference proteome</keyword>
<sequence length="222" mass="25741">MRRRLVLVAGLGAQEGARKKGCDHLIRRDFDCAHARKDKVDLGSGVGAMDPEVLDEVVEATEATSETQNFGSTTVAGKRKRNKLKRHDCKARMSVGLRKYKWEVTIFIEEHTHPLMNREEWTRYYRSHRKVLYEDYMLMKTLHNRNADTSLIMATLGDLHGTLRTLSYTNRDVTNIRTKLRNEVSHSDMSKTVEYFQKLQAESPQFYYAIKLDENNAVRALF</sequence>
<accession>A0ACD5WI90</accession>
<organism evidence="1 2">
    <name type="scientific">Avena sativa</name>
    <name type="common">Oat</name>
    <dbReference type="NCBI Taxonomy" id="4498"/>
    <lineage>
        <taxon>Eukaryota</taxon>
        <taxon>Viridiplantae</taxon>
        <taxon>Streptophyta</taxon>
        <taxon>Embryophyta</taxon>
        <taxon>Tracheophyta</taxon>
        <taxon>Spermatophyta</taxon>
        <taxon>Magnoliopsida</taxon>
        <taxon>Liliopsida</taxon>
        <taxon>Poales</taxon>
        <taxon>Poaceae</taxon>
        <taxon>BOP clade</taxon>
        <taxon>Pooideae</taxon>
        <taxon>Poodae</taxon>
        <taxon>Poeae</taxon>
        <taxon>Poeae Chloroplast Group 1 (Aveneae type)</taxon>
        <taxon>Aveninae</taxon>
        <taxon>Avena</taxon>
    </lineage>
</organism>
<protein>
    <submittedName>
        <fullName evidence="1">Uncharacterized protein</fullName>
    </submittedName>
</protein>
<dbReference type="Proteomes" id="UP001732700">
    <property type="component" value="Chromosome 4A"/>
</dbReference>
<reference evidence="1" key="1">
    <citation type="submission" date="2021-05" db="EMBL/GenBank/DDBJ databases">
        <authorList>
            <person name="Scholz U."/>
            <person name="Mascher M."/>
            <person name="Fiebig A."/>
        </authorList>
    </citation>
    <scope>NUCLEOTIDE SEQUENCE [LARGE SCALE GENOMIC DNA]</scope>
</reference>
<proteinExistence type="predicted"/>
<dbReference type="EnsemblPlants" id="AVESA.00010b.r2.4AG0636470.1">
    <property type="protein sequence ID" value="AVESA.00010b.r2.4AG0636470.1.CDS.1"/>
    <property type="gene ID" value="AVESA.00010b.r2.4AG0636470"/>
</dbReference>